<evidence type="ECO:0000313" key="5">
    <source>
        <dbReference type="EMBL" id="KAG8192497.1"/>
    </source>
</evidence>
<gene>
    <name evidence="5" type="ORF">JTE90_018021</name>
</gene>
<feature type="region of interest" description="Disordered" evidence="3">
    <location>
        <begin position="528"/>
        <end position="589"/>
    </location>
</feature>
<feature type="compositionally biased region" description="Basic and acidic residues" evidence="3">
    <location>
        <begin position="540"/>
        <end position="550"/>
    </location>
</feature>
<accession>A0AAV6V8E0</accession>
<feature type="region of interest" description="Disordered" evidence="3">
    <location>
        <begin position="690"/>
        <end position="759"/>
    </location>
</feature>
<feature type="compositionally biased region" description="Polar residues" evidence="3">
    <location>
        <begin position="567"/>
        <end position="581"/>
    </location>
</feature>
<dbReference type="InterPro" id="IPR001487">
    <property type="entry name" value="Bromodomain"/>
</dbReference>
<dbReference type="GO" id="GO:0006338">
    <property type="term" value="P:chromatin remodeling"/>
    <property type="evidence" value="ECO:0007669"/>
    <property type="project" value="InterPro"/>
</dbReference>
<feature type="region of interest" description="Disordered" evidence="3">
    <location>
        <begin position="196"/>
        <end position="219"/>
    </location>
</feature>
<sequence length="1337" mass="149883">MTSEQATKEVEDLKKEIQCMHLLPSTAQFVSLYRFAFKLPEIEIEELEDGILELNKVGGKVLQDLLVALARGIYPSRGVNASNLEEHINRLLKKFWRLEKPDQEPLPEGKTFSQLDVQTKVEFLHFLCCQRVDKPDAESAMKTMDADALRVQPLGCDDEGNKYWYFFGTRLYKQEPAKAKDWKEEWNHQKELSFNKRGRGRPRKCKQRKSDEECDEFEDMSTNGNNMNVDEKSLWSIVCNTIEDWVDFAEKLKGSKSKNEKSLFQTVTDNFLPVLIEIYQEKERRLQQKLRELVPERVITRRETRKSRVKSIQEQNGYDAETAHREHLARDRAQRLEERNRRLTQSAEKSKSRSRRDKYVDEEEDESADEDYFRDVDDESLPQSEESFDYRKAYIPIVSTENTDLKSQVLKVLSEVKLHKDAWPFLYAVEETYAPGYYEIITDPMDLSTLTNKLLDNAYKTIGHVDEDFKRMVDNCKLYNGESSGMTNMVMNLWRVFRRGMSKIGNPQTQTPNAPSSRTEPVFRTTEFPKEAEGDSNDYQMKKSSDSSDGRRRKRKKIKHMDAIELLSQQAKLSVEKSSGSENEDQQPRQMSLYSDLKIVPIHSHPASLMEKYSDTSNNEMNDLDASASSYHEPAPEQDKESAAKDSMPYFAPNADINAISDIISKNSGKGFNILSDGENHLLSDHEAELQQARSASYDNVSRSPKTSSPLGGVDQGGNCDNMPGLPREAIYSTDGQRVSPVNPSVSPNNASYPSQSPPNTFAMGRNATIAPEGQRANDMTTVDASALGISSYGQYNSSVSGLNQLSQSMESFPSSNPFAKVVQSSPKNKPRYSPTFAASNQDFQGSFQFQPQRPNSGEHPTTMASSFASQQSLQVAPQQTNVKSFQNMAQIQVANQQTLKSFQNQTQVQVAPQQSTYFQNPGNMVLTQNPDPNKFPTMKVSLPPSTGELLVVPGDPANSGVTFHLFAQPHSNPAQPIQSHMQVFRDGTIKNLSNHSATNAADNQVSTIMKAPSKEDNKGNMADPSQKRKSPVQSSLSPNTIQQPTTLPYQLSPTTRSFPNLTGQQPRYSEAAQTSTNTVPSFTNTSLVRPNAVRYHNPNTAFTSASEVQSSSKPNTLRQHPSPNTANEAQTSSNLFLQSSSKPNALRQHPSPNTAFTSANETQTNLFLQNPATYQTTIPQVFPSYSYRQASVNVGNATTVTTNSKTQPKVSLQKVFVQGPQQNSVIQNGNGQFILLSQQTAKDAAKRSPVGEQKGQEVERLLPRTIAEPGTTASFYQAGNNVFTLQTAPGNPSQMYAQVLPNQLPQYVNQDNTASNKKLLSIVYFVNSFCTIKEIW</sequence>
<keyword evidence="1 2" id="KW-0103">Bromodomain</keyword>
<proteinExistence type="predicted"/>
<dbReference type="Gene3D" id="1.20.920.10">
    <property type="entry name" value="Bromodomain-like"/>
    <property type="match status" value="1"/>
</dbReference>
<dbReference type="SMART" id="SM00297">
    <property type="entry name" value="BROMO"/>
    <property type="match status" value="1"/>
</dbReference>
<evidence type="ECO:0000256" key="1">
    <source>
        <dbReference type="ARBA" id="ARBA00023117"/>
    </source>
</evidence>
<feature type="region of interest" description="Disordered" evidence="3">
    <location>
        <begin position="613"/>
        <end position="644"/>
    </location>
</feature>
<feature type="compositionally biased region" description="Basic and acidic residues" evidence="3">
    <location>
        <begin position="634"/>
        <end position="644"/>
    </location>
</feature>
<feature type="compositionally biased region" description="Low complexity" evidence="3">
    <location>
        <begin position="739"/>
        <end position="750"/>
    </location>
</feature>
<evidence type="ECO:0000313" key="6">
    <source>
        <dbReference type="Proteomes" id="UP000827092"/>
    </source>
</evidence>
<name>A0AAV6V8E0_9ARAC</name>
<feature type="region of interest" description="Disordered" evidence="3">
    <location>
        <begin position="503"/>
        <end position="522"/>
    </location>
</feature>
<feature type="region of interest" description="Disordered" evidence="3">
    <location>
        <begin position="1013"/>
        <end position="1085"/>
    </location>
</feature>
<evidence type="ECO:0000256" key="3">
    <source>
        <dbReference type="SAM" id="MobiDB-lite"/>
    </source>
</evidence>
<dbReference type="Proteomes" id="UP000827092">
    <property type="component" value="Unassembled WGS sequence"/>
</dbReference>
<dbReference type="GO" id="GO:0090537">
    <property type="term" value="C:CERF complex"/>
    <property type="evidence" value="ECO:0007669"/>
    <property type="project" value="InterPro"/>
</dbReference>
<feature type="region of interest" description="Disordered" evidence="3">
    <location>
        <begin position="304"/>
        <end position="383"/>
    </location>
</feature>
<dbReference type="EMBL" id="JAFNEN010000139">
    <property type="protein sequence ID" value="KAG8192497.1"/>
    <property type="molecule type" value="Genomic_DNA"/>
</dbReference>
<dbReference type="PANTHER" id="PTHR47092">
    <property type="entry name" value="CAT EYE SYNDROME CRITICAL REGION PROTEIN 2"/>
    <property type="match status" value="1"/>
</dbReference>
<dbReference type="Pfam" id="PF00439">
    <property type="entry name" value="Bromodomain"/>
    <property type="match status" value="1"/>
</dbReference>
<feature type="compositionally biased region" description="Basic and acidic residues" evidence="3">
    <location>
        <begin position="321"/>
        <end position="341"/>
    </location>
</feature>
<feature type="compositionally biased region" description="Polar residues" evidence="3">
    <location>
        <begin position="1032"/>
        <end position="1085"/>
    </location>
</feature>
<feature type="compositionally biased region" description="Basic residues" evidence="3">
    <location>
        <begin position="196"/>
        <end position="207"/>
    </location>
</feature>
<dbReference type="InterPro" id="IPR036427">
    <property type="entry name" value="Bromodomain-like_sf"/>
</dbReference>
<feature type="compositionally biased region" description="Polar residues" evidence="3">
    <location>
        <begin position="505"/>
        <end position="519"/>
    </location>
</feature>
<feature type="domain" description="Bromo" evidence="4">
    <location>
        <begin position="417"/>
        <end position="487"/>
    </location>
</feature>
<dbReference type="PANTHER" id="PTHR47092:SF1">
    <property type="entry name" value="CHROMATIN REMODELING REGULATOR CECR2"/>
    <property type="match status" value="1"/>
</dbReference>
<evidence type="ECO:0000259" key="4">
    <source>
        <dbReference type="PROSITE" id="PS50014"/>
    </source>
</evidence>
<evidence type="ECO:0000256" key="2">
    <source>
        <dbReference type="PROSITE-ProRule" id="PRU00035"/>
    </source>
</evidence>
<feature type="compositionally biased region" description="Polar residues" evidence="3">
    <location>
        <begin position="692"/>
        <end position="710"/>
    </location>
</feature>
<dbReference type="PROSITE" id="PS50014">
    <property type="entry name" value="BROMODOMAIN_2"/>
    <property type="match status" value="1"/>
</dbReference>
<dbReference type="SUPFAM" id="SSF47370">
    <property type="entry name" value="Bromodomain"/>
    <property type="match status" value="1"/>
</dbReference>
<feature type="compositionally biased region" description="Acidic residues" evidence="3">
    <location>
        <begin position="360"/>
        <end position="380"/>
    </location>
</feature>
<feature type="region of interest" description="Disordered" evidence="3">
    <location>
        <begin position="1104"/>
        <end position="1131"/>
    </location>
</feature>
<dbReference type="InterPro" id="IPR029614">
    <property type="entry name" value="CECR2"/>
</dbReference>
<organism evidence="5 6">
    <name type="scientific">Oedothorax gibbosus</name>
    <dbReference type="NCBI Taxonomy" id="931172"/>
    <lineage>
        <taxon>Eukaryota</taxon>
        <taxon>Metazoa</taxon>
        <taxon>Ecdysozoa</taxon>
        <taxon>Arthropoda</taxon>
        <taxon>Chelicerata</taxon>
        <taxon>Arachnida</taxon>
        <taxon>Araneae</taxon>
        <taxon>Araneomorphae</taxon>
        <taxon>Entelegynae</taxon>
        <taxon>Araneoidea</taxon>
        <taxon>Linyphiidae</taxon>
        <taxon>Erigoninae</taxon>
        <taxon>Oedothorax</taxon>
    </lineage>
</organism>
<comment type="caution">
    <text evidence="5">The sequence shown here is derived from an EMBL/GenBank/DDBJ whole genome shotgun (WGS) entry which is preliminary data.</text>
</comment>
<reference evidence="5 6" key="1">
    <citation type="journal article" date="2022" name="Nat. Ecol. Evol.">
        <title>A masculinizing supergene underlies an exaggerated male reproductive morph in a spider.</title>
        <authorList>
            <person name="Hendrickx F."/>
            <person name="De Corte Z."/>
            <person name="Sonet G."/>
            <person name="Van Belleghem S.M."/>
            <person name="Kostlbacher S."/>
            <person name="Vangestel C."/>
        </authorList>
    </citation>
    <scope>NUCLEOTIDE SEQUENCE [LARGE SCALE GENOMIC DNA]</scope>
    <source>
        <strain evidence="5">W744_W776</strain>
    </source>
</reference>
<protein>
    <recommendedName>
        <fullName evidence="4">Bromo domain-containing protein</fullName>
    </recommendedName>
</protein>
<dbReference type="PRINTS" id="PR00503">
    <property type="entry name" value="BROMODOMAIN"/>
</dbReference>
<keyword evidence="6" id="KW-1185">Reference proteome</keyword>